<dbReference type="RefSeq" id="WP_160906944.1">
    <property type="nucleotide sequence ID" value="NZ_WVHS01000002.1"/>
</dbReference>
<evidence type="ECO:0000313" key="2">
    <source>
        <dbReference type="Proteomes" id="UP000451233"/>
    </source>
</evidence>
<gene>
    <name evidence="1" type="ORF">GS398_11755</name>
</gene>
<comment type="caution">
    <text evidence="1">The sequence shown here is derived from an EMBL/GenBank/DDBJ whole genome shotgun (WGS) entry which is preliminary data.</text>
</comment>
<name>A0A7K1XYA9_9SPHI</name>
<dbReference type="AlphaFoldDB" id="A0A7K1XYA9"/>
<proteinExistence type="predicted"/>
<accession>A0A7K1XYA9</accession>
<keyword evidence="2" id="KW-1185">Reference proteome</keyword>
<organism evidence="1 2">
    <name type="scientific">Hufsiella ginkgonis</name>
    <dbReference type="NCBI Taxonomy" id="2695274"/>
    <lineage>
        <taxon>Bacteria</taxon>
        <taxon>Pseudomonadati</taxon>
        <taxon>Bacteroidota</taxon>
        <taxon>Sphingobacteriia</taxon>
        <taxon>Sphingobacteriales</taxon>
        <taxon>Sphingobacteriaceae</taxon>
        <taxon>Hufsiella</taxon>
    </lineage>
</organism>
<dbReference type="Proteomes" id="UP000451233">
    <property type="component" value="Unassembled WGS sequence"/>
</dbReference>
<dbReference type="EMBL" id="WVHS01000002">
    <property type="protein sequence ID" value="MXV15981.1"/>
    <property type="molecule type" value="Genomic_DNA"/>
</dbReference>
<protein>
    <submittedName>
        <fullName evidence="1">Uncharacterized protein</fullName>
    </submittedName>
</protein>
<evidence type="ECO:0000313" key="1">
    <source>
        <dbReference type="EMBL" id="MXV15981.1"/>
    </source>
</evidence>
<reference evidence="1 2" key="1">
    <citation type="submission" date="2019-11" db="EMBL/GenBank/DDBJ databases">
        <title>Pedobacter sp. HMF7056 Genome sequencing and assembly.</title>
        <authorList>
            <person name="Kang H."/>
            <person name="Kim H."/>
            <person name="Joh K."/>
        </authorList>
    </citation>
    <scope>NUCLEOTIDE SEQUENCE [LARGE SCALE GENOMIC DNA]</scope>
    <source>
        <strain evidence="1 2">HMF7056</strain>
    </source>
</reference>
<sequence>MKSLLVYDIPGNFDRFDVQPFQVYCMVPGPGRRLIRAACQMSKIQAGEYVQYWLTPGLHFNKEMAGSDQ</sequence>